<evidence type="ECO:0000313" key="1">
    <source>
        <dbReference type="EMBL" id="KKN00154.1"/>
    </source>
</evidence>
<dbReference type="AlphaFoldDB" id="A0A0F9M352"/>
<dbReference type="EMBL" id="LAZR01005409">
    <property type="protein sequence ID" value="KKN00154.1"/>
    <property type="molecule type" value="Genomic_DNA"/>
</dbReference>
<organism evidence="1">
    <name type="scientific">marine sediment metagenome</name>
    <dbReference type="NCBI Taxonomy" id="412755"/>
    <lineage>
        <taxon>unclassified sequences</taxon>
        <taxon>metagenomes</taxon>
        <taxon>ecological metagenomes</taxon>
    </lineage>
</organism>
<protein>
    <submittedName>
        <fullName evidence="1">Uncharacterized protein</fullName>
    </submittedName>
</protein>
<gene>
    <name evidence="1" type="ORF">LCGC14_1140710</name>
</gene>
<name>A0A0F9M352_9ZZZZ</name>
<sequence length="315" mass="35029">MPKRSAFITGVNWAALAAMECGVAEKFGMGTPKKYHDMMIYPALLQSGVSFFVSPPQEIIANKHAEFNKIKGKLVTYKSAENFYLETKKLSDAIEGSCLREASKEELNTLNLLAIYLTEIKTCIQTNSSLVLTLPHPDPDILHGLLALETIQALKLFRDCIEDVQTTSPVPQTLVSGDAVAVFMEIMDSQPFAQYESSHMELELSEDPTSTTLGKISDKANILTKKFDGLLDVKETSLKILKVSDPVLDLVGFGSASPVTKILSFLIELLLRKNKNLVIYDYRKVHLEMLIRHYQKKTNDNHGNAHSNSRKAAPI</sequence>
<comment type="caution">
    <text evidence="1">The sequence shown here is derived from an EMBL/GenBank/DDBJ whole genome shotgun (WGS) entry which is preliminary data.</text>
</comment>
<accession>A0A0F9M352</accession>
<proteinExistence type="predicted"/>
<reference evidence="1" key="1">
    <citation type="journal article" date="2015" name="Nature">
        <title>Complex archaea that bridge the gap between prokaryotes and eukaryotes.</title>
        <authorList>
            <person name="Spang A."/>
            <person name="Saw J.H."/>
            <person name="Jorgensen S.L."/>
            <person name="Zaremba-Niedzwiedzka K."/>
            <person name="Martijn J."/>
            <person name="Lind A.E."/>
            <person name="van Eijk R."/>
            <person name="Schleper C."/>
            <person name="Guy L."/>
            <person name="Ettema T.J."/>
        </authorList>
    </citation>
    <scope>NUCLEOTIDE SEQUENCE</scope>
</reference>